<keyword evidence="2" id="KW-1185">Reference proteome</keyword>
<name>A0AAV3YI34_9GAST</name>
<evidence type="ECO:0000313" key="2">
    <source>
        <dbReference type="Proteomes" id="UP000735302"/>
    </source>
</evidence>
<organism evidence="1 2">
    <name type="scientific">Plakobranchus ocellatus</name>
    <dbReference type="NCBI Taxonomy" id="259542"/>
    <lineage>
        <taxon>Eukaryota</taxon>
        <taxon>Metazoa</taxon>
        <taxon>Spiralia</taxon>
        <taxon>Lophotrochozoa</taxon>
        <taxon>Mollusca</taxon>
        <taxon>Gastropoda</taxon>
        <taxon>Heterobranchia</taxon>
        <taxon>Euthyneura</taxon>
        <taxon>Panpulmonata</taxon>
        <taxon>Sacoglossa</taxon>
        <taxon>Placobranchoidea</taxon>
        <taxon>Plakobranchidae</taxon>
        <taxon>Plakobranchus</taxon>
    </lineage>
</organism>
<dbReference type="Proteomes" id="UP000735302">
    <property type="component" value="Unassembled WGS sequence"/>
</dbReference>
<gene>
    <name evidence="1" type="ORF">PoB_000891500</name>
</gene>
<reference evidence="1 2" key="1">
    <citation type="journal article" date="2021" name="Elife">
        <title>Chloroplast acquisition without the gene transfer in kleptoplastic sea slugs, Plakobranchus ocellatus.</title>
        <authorList>
            <person name="Maeda T."/>
            <person name="Takahashi S."/>
            <person name="Yoshida T."/>
            <person name="Shimamura S."/>
            <person name="Takaki Y."/>
            <person name="Nagai Y."/>
            <person name="Toyoda A."/>
            <person name="Suzuki Y."/>
            <person name="Arimoto A."/>
            <person name="Ishii H."/>
            <person name="Satoh N."/>
            <person name="Nishiyama T."/>
            <person name="Hasebe M."/>
            <person name="Maruyama T."/>
            <person name="Minagawa J."/>
            <person name="Obokata J."/>
            <person name="Shigenobu S."/>
        </authorList>
    </citation>
    <scope>NUCLEOTIDE SEQUENCE [LARGE SCALE GENOMIC DNA]</scope>
</reference>
<dbReference type="EMBL" id="BLXT01000981">
    <property type="protein sequence ID" value="GFN82409.1"/>
    <property type="molecule type" value="Genomic_DNA"/>
</dbReference>
<proteinExistence type="predicted"/>
<sequence>MNTSETGTKQVKWSERRSVKTYISEHQYDSCMYYLWSSPIESEFINSPVFKAAELVFADDADKLLLLIMATNYLRESLGRYPNSHEFFNLLAEEGLTQELIVQAFLNTCSMEVEDEPAS</sequence>
<protein>
    <submittedName>
        <fullName evidence="1">Uncharacterized protein</fullName>
    </submittedName>
</protein>
<evidence type="ECO:0000313" key="1">
    <source>
        <dbReference type="EMBL" id="GFN82409.1"/>
    </source>
</evidence>
<accession>A0AAV3YI34</accession>
<comment type="caution">
    <text evidence="1">The sequence shown here is derived from an EMBL/GenBank/DDBJ whole genome shotgun (WGS) entry which is preliminary data.</text>
</comment>
<dbReference type="AlphaFoldDB" id="A0AAV3YI34"/>